<dbReference type="Proteomes" id="UP001497512">
    <property type="component" value="Chromosome 3"/>
</dbReference>
<feature type="domain" description="PLAT" evidence="3">
    <location>
        <begin position="76"/>
        <end position="192"/>
    </location>
</feature>
<keyword evidence="2" id="KW-0732">Signal</keyword>
<accession>A0ABP0UE95</accession>
<dbReference type="SUPFAM" id="SSF49723">
    <property type="entry name" value="Lipase/lipooxygenase domain (PLAT/LH2 domain)"/>
    <property type="match status" value="1"/>
</dbReference>
<dbReference type="Gene3D" id="2.60.60.20">
    <property type="entry name" value="PLAT/LH2 domain"/>
    <property type="match status" value="1"/>
</dbReference>
<evidence type="ECO:0000256" key="1">
    <source>
        <dbReference type="PROSITE-ProRule" id="PRU00152"/>
    </source>
</evidence>
<protein>
    <recommendedName>
        <fullName evidence="3">PLAT domain-containing protein</fullName>
    </recommendedName>
</protein>
<sequence>MDELVLHLVKLVVALLLLLHHAALPVAAAAHGHKTAVLESQPALPAGMRFLVSAAASSPASPASGSSPPAAPVSTCLYTVITETGNKLGAGTDAKVSVKFYNKSGDAVTFQDLENGADDNFERGSTDTFEALEGPCVSGICRMWLTHDNTGIFPAWYVQSVKVSQGRAMKTFRVMQWVSRHNSDDFASLLMSECDYFSP</sequence>
<evidence type="ECO:0000313" key="4">
    <source>
        <dbReference type="EMBL" id="CAK9219717.1"/>
    </source>
</evidence>
<dbReference type="Pfam" id="PF01477">
    <property type="entry name" value="PLAT"/>
    <property type="match status" value="1"/>
</dbReference>
<dbReference type="InterPro" id="IPR036392">
    <property type="entry name" value="PLAT/LH2_dom_sf"/>
</dbReference>
<dbReference type="EMBL" id="OZ019895">
    <property type="protein sequence ID" value="CAK9219717.1"/>
    <property type="molecule type" value="Genomic_DNA"/>
</dbReference>
<evidence type="ECO:0000256" key="2">
    <source>
        <dbReference type="SAM" id="SignalP"/>
    </source>
</evidence>
<evidence type="ECO:0000259" key="3">
    <source>
        <dbReference type="PROSITE" id="PS50095"/>
    </source>
</evidence>
<comment type="caution">
    <text evidence="1">Lacks conserved residue(s) required for the propagation of feature annotation.</text>
</comment>
<feature type="signal peptide" evidence="2">
    <location>
        <begin position="1"/>
        <end position="29"/>
    </location>
</feature>
<dbReference type="InterPro" id="IPR001024">
    <property type="entry name" value="PLAT/LH2_dom"/>
</dbReference>
<organism evidence="4 5">
    <name type="scientific">Sphagnum troendelagicum</name>
    <dbReference type="NCBI Taxonomy" id="128251"/>
    <lineage>
        <taxon>Eukaryota</taxon>
        <taxon>Viridiplantae</taxon>
        <taxon>Streptophyta</taxon>
        <taxon>Embryophyta</taxon>
        <taxon>Bryophyta</taxon>
        <taxon>Sphagnophytina</taxon>
        <taxon>Sphagnopsida</taxon>
        <taxon>Sphagnales</taxon>
        <taxon>Sphagnaceae</taxon>
        <taxon>Sphagnum</taxon>
    </lineage>
</organism>
<dbReference type="PROSITE" id="PS50095">
    <property type="entry name" value="PLAT"/>
    <property type="match status" value="1"/>
</dbReference>
<dbReference type="PANTHER" id="PTHR31718:SF60">
    <property type="entry name" value="LIPOXYGENASE HOMOLOGY DOMAIN-CONTAINING PROTEIN 1"/>
    <property type="match status" value="1"/>
</dbReference>
<name>A0ABP0UE95_9BRYO</name>
<proteinExistence type="predicted"/>
<reference evidence="4" key="1">
    <citation type="submission" date="2024-02" db="EMBL/GenBank/DDBJ databases">
        <authorList>
            <consortium name="ELIXIR-Norway"/>
            <consortium name="Elixir Norway"/>
        </authorList>
    </citation>
    <scope>NUCLEOTIDE SEQUENCE</scope>
</reference>
<dbReference type="PANTHER" id="PTHR31718">
    <property type="entry name" value="PLAT DOMAIN-CONTAINING PROTEIN"/>
    <property type="match status" value="1"/>
</dbReference>
<gene>
    <name evidence="4" type="ORF">CSSPTR1EN2_LOCUS14786</name>
</gene>
<feature type="chain" id="PRO_5046061160" description="PLAT domain-containing protein" evidence="2">
    <location>
        <begin position="30"/>
        <end position="199"/>
    </location>
</feature>
<evidence type="ECO:0000313" key="5">
    <source>
        <dbReference type="Proteomes" id="UP001497512"/>
    </source>
</evidence>
<keyword evidence="5" id="KW-1185">Reference proteome</keyword>